<accession>A0ABW4ZCW1</accession>
<evidence type="ECO:0000313" key="3">
    <source>
        <dbReference type="Proteomes" id="UP001597389"/>
    </source>
</evidence>
<dbReference type="EMBL" id="JBHUJB010000054">
    <property type="protein sequence ID" value="MFD2159823.1"/>
    <property type="molecule type" value="Genomic_DNA"/>
</dbReference>
<sequence length="113" mass="12761">MKSISILLVMMFSGVAFAHEAKEQPRCELLSITAKDVEKAEKQYVGLKVQAALKLAKQQKQMFRVVERDGEPLMATRDFRPGRINAKVADDKVVSIRVEGYRPVEKKGKTAQR</sequence>
<keyword evidence="3" id="KW-1185">Reference proteome</keyword>
<gene>
    <name evidence="2" type="ORF">ACFSW8_13025</name>
</gene>
<evidence type="ECO:0008006" key="4">
    <source>
        <dbReference type="Google" id="ProtNLM"/>
    </source>
</evidence>
<proteinExistence type="predicted"/>
<name>A0ABW4ZCW1_9BACT</name>
<keyword evidence="1" id="KW-0732">Signal</keyword>
<evidence type="ECO:0000313" key="2">
    <source>
        <dbReference type="EMBL" id="MFD2159823.1"/>
    </source>
</evidence>
<protein>
    <recommendedName>
        <fullName evidence="4">PepSY domain-containing protein</fullName>
    </recommendedName>
</protein>
<feature type="signal peptide" evidence="1">
    <location>
        <begin position="1"/>
        <end position="18"/>
    </location>
</feature>
<evidence type="ECO:0000256" key="1">
    <source>
        <dbReference type="SAM" id="SignalP"/>
    </source>
</evidence>
<organism evidence="2 3">
    <name type="scientific">Rubritalea tangerina</name>
    <dbReference type="NCBI Taxonomy" id="430798"/>
    <lineage>
        <taxon>Bacteria</taxon>
        <taxon>Pseudomonadati</taxon>
        <taxon>Verrucomicrobiota</taxon>
        <taxon>Verrucomicrobiia</taxon>
        <taxon>Verrucomicrobiales</taxon>
        <taxon>Rubritaleaceae</taxon>
        <taxon>Rubritalea</taxon>
    </lineage>
</organism>
<feature type="chain" id="PRO_5045300633" description="PepSY domain-containing protein" evidence="1">
    <location>
        <begin position="19"/>
        <end position="113"/>
    </location>
</feature>
<reference evidence="3" key="1">
    <citation type="journal article" date="2019" name="Int. J. Syst. Evol. Microbiol.">
        <title>The Global Catalogue of Microorganisms (GCM) 10K type strain sequencing project: providing services to taxonomists for standard genome sequencing and annotation.</title>
        <authorList>
            <consortium name="The Broad Institute Genomics Platform"/>
            <consortium name="The Broad Institute Genome Sequencing Center for Infectious Disease"/>
            <person name="Wu L."/>
            <person name="Ma J."/>
        </authorList>
    </citation>
    <scope>NUCLEOTIDE SEQUENCE [LARGE SCALE GENOMIC DNA]</scope>
    <source>
        <strain evidence="3">CCUG 57942</strain>
    </source>
</reference>
<dbReference type="Proteomes" id="UP001597389">
    <property type="component" value="Unassembled WGS sequence"/>
</dbReference>
<comment type="caution">
    <text evidence="2">The sequence shown here is derived from an EMBL/GenBank/DDBJ whole genome shotgun (WGS) entry which is preliminary data.</text>
</comment>
<dbReference type="RefSeq" id="WP_377091045.1">
    <property type="nucleotide sequence ID" value="NZ_JBHSJL010000014.1"/>
</dbReference>